<dbReference type="STRING" id="390270.SAMN04488005_2842"/>
<proteinExistence type="predicted"/>
<evidence type="ECO:0008006" key="4">
    <source>
        <dbReference type="Google" id="ProtNLM"/>
    </source>
</evidence>
<dbReference type="Proteomes" id="UP000199478">
    <property type="component" value="Unassembled WGS sequence"/>
</dbReference>
<feature type="signal peptide" evidence="1">
    <location>
        <begin position="1"/>
        <end position="20"/>
    </location>
</feature>
<keyword evidence="1" id="KW-0732">Signal</keyword>
<dbReference type="AlphaFoldDB" id="A0A1I6HLW2"/>
<evidence type="ECO:0000313" key="3">
    <source>
        <dbReference type="Proteomes" id="UP000199478"/>
    </source>
</evidence>
<organism evidence="2 3">
    <name type="scientific">Yoonia tamlensis</name>
    <dbReference type="NCBI Taxonomy" id="390270"/>
    <lineage>
        <taxon>Bacteria</taxon>
        <taxon>Pseudomonadati</taxon>
        <taxon>Pseudomonadota</taxon>
        <taxon>Alphaproteobacteria</taxon>
        <taxon>Rhodobacterales</taxon>
        <taxon>Paracoccaceae</taxon>
        <taxon>Yoonia</taxon>
    </lineage>
</organism>
<dbReference type="RefSeq" id="WP_131802427.1">
    <property type="nucleotide sequence ID" value="NZ_FOYP01000002.1"/>
</dbReference>
<dbReference type="OrthoDB" id="7791409at2"/>
<protein>
    <recommendedName>
        <fullName evidence="4">DUF2125 domain-containing protein</fullName>
    </recommendedName>
</protein>
<accession>A0A1I6HLW2</accession>
<dbReference type="EMBL" id="FOYP01000002">
    <property type="protein sequence ID" value="SFR55459.1"/>
    <property type="molecule type" value="Genomic_DNA"/>
</dbReference>
<name>A0A1I6HLW2_9RHOB</name>
<feature type="chain" id="PRO_5011493652" description="DUF2125 domain-containing protein" evidence="1">
    <location>
        <begin position="21"/>
        <end position="507"/>
    </location>
</feature>
<sequence>MTRRYSLPAILAVIGAPAIADITADDVWASQSALLDVLGISLDADISRTDNFVFYENVAVSYAFPMYFGTFRMAAPPMTMVEETDGTVTIITPKTMDYDAVADFDGSLGVVMTLDITVQAEAFQTTASGTPKQITYTQSSGPTEIFASIRTQDVMYDVSSEMTFDMSSEGFTATTTVSDGAQFEIRNSTASLPSHLVFDDEGFDGVSSQSEDHFGAEDVQFSMTIPKIGLDALNLTAALRAGLATQIIYQSASLSTKETTFFNGRPSYEFEVTRGAAESRLDLSQDGISIGITVDDADVLILDAFTSDWGGKFAFDRATVDVQAPVLASDAPQTAAVRLNGNNITIADETWARLNPEMTIARDPMNIAIDLTAGVSSPIEWLDFLNVEDALMIQQNPVALHELQLNSFDISGAGAAIAATGAFTFDMADLDTFDGIPRPTGAAGATMSGVHELLDTLIAMDLLDADEAFGMRMAVGMFSRDDGNGTLTTAVEIDETGSVHVNGERIR</sequence>
<evidence type="ECO:0000313" key="2">
    <source>
        <dbReference type="EMBL" id="SFR55459.1"/>
    </source>
</evidence>
<keyword evidence="3" id="KW-1185">Reference proteome</keyword>
<reference evidence="3" key="1">
    <citation type="submission" date="2016-10" db="EMBL/GenBank/DDBJ databases">
        <authorList>
            <person name="Varghese N."/>
            <person name="Submissions S."/>
        </authorList>
    </citation>
    <scope>NUCLEOTIDE SEQUENCE [LARGE SCALE GENOMIC DNA]</scope>
    <source>
        <strain evidence="3">DSM 26879</strain>
    </source>
</reference>
<gene>
    <name evidence="2" type="ORF">SAMN04488005_2842</name>
</gene>
<evidence type="ECO:0000256" key="1">
    <source>
        <dbReference type="SAM" id="SignalP"/>
    </source>
</evidence>